<evidence type="ECO:0000256" key="1">
    <source>
        <dbReference type="RuleBase" id="RU363044"/>
    </source>
</evidence>
<dbReference type="Gene3D" id="3.40.50.300">
    <property type="entry name" value="P-loop containing nucleotide triphosphate hydrolases"/>
    <property type="match status" value="1"/>
</dbReference>
<comment type="caution">
    <text evidence="3">The sequence shown here is derived from an EMBL/GenBank/DDBJ whole genome shotgun (WGS) entry which is preliminary data.</text>
</comment>
<dbReference type="Proteomes" id="UP001165083">
    <property type="component" value="Unassembled WGS sequence"/>
</dbReference>
<dbReference type="AlphaFoldDB" id="A0A9W6TTL9"/>
<comment type="cofactor">
    <cofactor evidence="1">
        <name>Mg(2+)</name>
        <dbReference type="ChEBI" id="CHEBI:18420"/>
    </cofactor>
</comment>
<evidence type="ECO:0000259" key="2">
    <source>
        <dbReference type="Pfam" id="PF05970"/>
    </source>
</evidence>
<accession>A0A9W6TTL9</accession>
<keyword evidence="1" id="KW-0347">Helicase</keyword>
<keyword evidence="1" id="KW-0547">Nucleotide-binding</keyword>
<dbReference type="InterPro" id="IPR027417">
    <property type="entry name" value="P-loop_NTPase"/>
</dbReference>
<comment type="similarity">
    <text evidence="1">Belongs to the helicase family.</text>
</comment>
<comment type="catalytic activity">
    <reaction evidence="1">
        <text>ATP + H2O = ADP + phosphate + H(+)</text>
        <dbReference type="Rhea" id="RHEA:13065"/>
        <dbReference type="ChEBI" id="CHEBI:15377"/>
        <dbReference type="ChEBI" id="CHEBI:15378"/>
        <dbReference type="ChEBI" id="CHEBI:30616"/>
        <dbReference type="ChEBI" id="CHEBI:43474"/>
        <dbReference type="ChEBI" id="CHEBI:456216"/>
        <dbReference type="EC" id="5.6.2.3"/>
    </reaction>
</comment>
<organism evidence="3 4">
    <name type="scientific">Phytophthora lilii</name>
    <dbReference type="NCBI Taxonomy" id="2077276"/>
    <lineage>
        <taxon>Eukaryota</taxon>
        <taxon>Sar</taxon>
        <taxon>Stramenopiles</taxon>
        <taxon>Oomycota</taxon>
        <taxon>Peronosporomycetes</taxon>
        <taxon>Peronosporales</taxon>
        <taxon>Peronosporaceae</taxon>
        <taxon>Phytophthora</taxon>
    </lineage>
</organism>
<dbReference type="SUPFAM" id="SSF52540">
    <property type="entry name" value="P-loop containing nucleoside triphosphate hydrolases"/>
    <property type="match status" value="1"/>
</dbReference>
<keyword evidence="4" id="KW-1185">Reference proteome</keyword>
<dbReference type="GO" id="GO:0000723">
    <property type="term" value="P:telomere maintenance"/>
    <property type="evidence" value="ECO:0007669"/>
    <property type="project" value="InterPro"/>
</dbReference>
<dbReference type="EMBL" id="BSXW01000343">
    <property type="protein sequence ID" value="GMF19404.1"/>
    <property type="molecule type" value="Genomic_DNA"/>
</dbReference>
<dbReference type="GO" id="GO:0043139">
    <property type="term" value="F:5'-3' DNA helicase activity"/>
    <property type="evidence" value="ECO:0007669"/>
    <property type="project" value="UniProtKB-EC"/>
</dbReference>
<keyword evidence="1" id="KW-0067">ATP-binding</keyword>
<proteinExistence type="inferred from homology"/>
<evidence type="ECO:0000313" key="4">
    <source>
        <dbReference type="Proteomes" id="UP001165083"/>
    </source>
</evidence>
<dbReference type="GO" id="GO:0005524">
    <property type="term" value="F:ATP binding"/>
    <property type="evidence" value="ECO:0007669"/>
    <property type="project" value="UniProtKB-KW"/>
</dbReference>
<dbReference type="EC" id="5.6.2.3" evidence="1"/>
<dbReference type="GO" id="GO:0006281">
    <property type="term" value="P:DNA repair"/>
    <property type="evidence" value="ECO:0007669"/>
    <property type="project" value="UniProtKB-KW"/>
</dbReference>
<dbReference type="GO" id="GO:0006310">
    <property type="term" value="P:DNA recombination"/>
    <property type="evidence" value="ECO:0007669"/>
    <property type="project" value="UniProtKB-KW"/>
</dbReference>
<keyword evidence="1" id="KW-0378">Hydrolase</keyword>
<dbReference type="GO" id="GO:0016787">
    <property type="term" value="F:hydrolase activity"/>
    <property type="evidence" value="ECO:0007669"/>
    <property type="project" value="UniProtKB-KW"/>
</dbReference>
<protein>
    <recommendedName>
        <fullName evidence="1">ATP-dependent DNA helicase</fullName>
        <ecNumber evidence="1">5.6.2.3</ecNumber>
    </recommendedName>
</protein>
<dbReference type="PANTHER" id="PTHR47642">
    <property type="entry name" value="ATP-DEPENDENT DNA HELICASE"/>
    <property type="match status" value="1"/>
</dbReference>
<dbReference type="InterPro" id="IPR051055">
    <property type="entry name" value="PIF1_helicase"/>
</dbReference>
<dbReference type="Pfam" id="PF05970">
    <property type="entry name" value="PIF1"/>
    <property type="match status" value="1"/>
</dbReference>
<sequence length="198" mass="21819">MNLSIIVIDAISMLKKCQLVELDKLLREVKRIPDVLFGGVHEVLVGDFLQLPSVGADPIYKDPSDKKHATVTDIVGFQIWRTFGDALNTSTFVTPANSTRMAINNLYISKTSQRLASGTFPVRVVANFKGKIKGLNRAEVDIVMSLPDSKFGRMAPYLDLIVGMPIQVTQNIRPEKMVANGTLGTLEAIIYRPGTPFD</sequence>
<dbReference type="OrthoDB" id="129520at2759"/>
<keyword evidence="1" id="KW-0227">DNA damage</keyword>
<evidence type="ECO:0000313" key="3">
    <source>
        <dbReference type="EMBL" id="GMF19404.1"/>
    </source>
</evidence>
<reference evidence="3" key="1">
    <citation type="submission" date="2023-04" db="EMBL/GenBank/DDBJ databases">
        <title>Phytophthora lilii NBRC 32176.</title>
        <authorList>
            <person name="Ichikawa N."/>
            <person name="Sato H."/>
            <person name="Tonouchi N."/>
        </authorList>
    </citation>
    <scope>NUCLEOTIDE SEQUENCE</scope>
    <source>
        <strain evidence="3">NBRC 32176</strain>
    </source>
</reference>
<gene>
    <name evidence="3" type="ORF">Plil01_000740700</name>
</gene>
<dbReference type="InterPro" id="IPR010285">
    <property type="entry name" value="DNA_helicase_pif1-like_DEAD"/>
</dbReference>
<name>A0A9W6TTL9_9STRA</name>
<keyword evidence="1" id="KW-0233">DNA recombination</keyword>
<feature type="domain" description="DNA helicase Pif1-like DEAD-box helicase" evidence="2">
    <location>
        <begin position="2"/>
        <end position="57"/>
    </location>
</feature>
<keyword evidence="1" id="KW-0234">DNA repair</keyword>